<gene>
    <name evidence="1" type="ORF">AUEXF2481DRAFT_34259</name>
</gene>
<evidence type="ECO:0000313" key="1">
    <source>
        <dbReference type="EMBL" id="KER00073.1"/>
    </source>
</evidence>
<sequence>MILLEPLNSTAEEIIQQGAKNPAAAHRYINCLSRGWIGQALVERYTYDQSPDTPEGMIHTNGEQDGIFKEWLKPIKDEIKDDEK</sequence>
<dbReference type="RefSeq" id="XP_013348566.1">
    <property type="nucleotide sequence ID" value="XM_013493112.1"/>
</dbReference>
<dbReference type="OrthoDB" id="3901509at2759"/>
<protein>
    <submittedName>
        <fullName evidence="1">Uncharacterized protein</fullName>
    </submittedName>
</protein>
<reference evidence="1 2" key="1">
    <citation type="journal article" date="2014" name="BMC Genomics">
        <title>Genome sequencing of four Aureobasidium pullulans varieties: biotechnological potential, stress tolerance, and description of new species.</title>
        <authorList>
            <person name="Gostin Ar C."/>
            <person name="Ohm R.A."/>
            <person name="Kogej T."/>
            <person name="Sonjak S."/>
            <person name="Turk M."/>
            <person name="Zajc J."/>
            <person name="Zalar P."/>
            <person name="Grube M."/>
            <person name="Sun H."/>
            <person name="Han J."/>
            <person name="Sharma A."/>
            <person name="Chiniquy J."/>
            <person name="Ngan C.Y."/>
            <person name="Lipzen A."/>
            <person name="Barry K."/>
            <person name="Grigoriev I.V."/>
            <person name="Gunde-Cimerman N."/>
        </authorList>
    </citation>
    <scope>NUCLEOTIDE SEQUENCE [LARGE SCALE GENOMIC DNA]</scope>
    <source>
        <strain evidence="1 2">EXF-2481</strain>
    </source>
</reference>
<accession>A0A074Z132</accession>
<proteinExistence type="predicted"/>
<dbReference type="EMBL" id="KL584749">
    <property type="protein sequence ID" value="KER00073.1"/>
    <property type="molecule type" value="Genomic_DNA"/>
</dbReference>
<dbReference type="InParanoid" id="A0A074Z132"/>
<organism evidence="1 2">
    <name type="scientific">Aureobasidium subglaciale (strain EXF-2481)</name>
    <name type="common">Aureobasidium pullulans var. subglaciale</name>
    <dbReference type="NCBI Taxonomy" id="1043005"/>
    <lineage>
        <taxon>Eukaryota</taxon>
        <taxon>Fungi</taxon>
        <taxon>Dikarya</taxon>
        <taxon>Ascomycota</taxon>
        <taxon>Pezizomycotina</taxon>
        <taxon>Dothideomycetes</taxon>
        <taxon>Dothideomycetidae</taxon>
        <taxon>Dothideales</taxon>
        <taxon>Saccotheciaceae</taxon>
        <taxon>Aureobasidium</taxon>
    </lineage>
</organism>
<dbReference type="HOGENOM" id="CLU_2564544_0_0_1"/>
<evidence type="ECO:0000313" key="2">
    <source>
        <dbReference type="Proteomes" id="UP000030641"/>
    </source>
</evidence>
<dbReference type="GeneID" id="25365029"/>
<keyword evidence="2" id="KW-1185">Reference proteome</keyword>
<dbReference type="Proteomes" id="UP000030641">
    <property type="component" value="Unassembled WGS sequence"/>
</dbReference>
<dbReference type="AlphaFoldDB" id="A0A074Z132"/>
<name>A0A074Z132_AURSE</name>